<reference evidence="1" key="1">
    <citation type="submission" date="2023-03" db="EMBL/GenBank/DDBJ databases">
        <title>Actinoallomurus iriomotensis NBRC 103684.</title>
        <authorList>
            <person name="Ichikawa N."/>
            <person name="Sato H."/>
            <person name="Tonouchi N."/>
        </authorList>
    </citation>
    <scope>NUCLEOTIDE SEQUENCE</scope>
    <source>
        <strain evidence="1">NBRC 103684</strain>
    </source>
</reference>
<organism evidence="1 2">
    <name type="scientific">Actinoallomurus iriomotensis</name>
    <dbReference type="NCBI Taxonomy" id="478107"/>
    <lineage>
        <taxon>Bacteria</taxon>
        <taxon>Bacillati</taxon>
        <taxon>Actinomycetota</taxon>
        <taxon>Actinomycetes</taxon>
        <taxon>Streptosporangiales</taxon>
        <taxon>Thermomonosporaceae</taxon>
        <taxon>Actinoallomurus</taxon>
    </lineage>
</organism>
<gene>
    <name evidence="1" type="ORF">Airi02_089340</name>
</gene>
<proteinExistence type="predicted"/>
<dbReference type="AlphaFoldDB" id="A0A9W6S9Y1"/>
<comment type="caution">
    <text evidence="1">The sequence shown here is derived from an EMBL/GenBank/DDBJ whole genome shotgun (WGS) entry which is preliminary data.</text>
</comment>
<accession>A0A9W6S9Y1</accession>
<evidence type="ECO:0000313" key="1">
    <source>
        <dbReference type="EMBL" id="GLY91005.1"/>
    </source>
</evidence>
<keyword evidence="2" id="KW-1185">Reference proteome</keyword>
<sequence length="149" mass="15318">MPLPFAECLGLGLSGVELGKDASQGERAVRARLGWVAAILLVALAFTGGPEAIDATPTVAQGKISAELAEKRGPQVRDDLDVGHQVADHGTPGRPRLLALPPSAQTAAPVPVRAATLVMPDAVPPAVMEGGPPPRLGARTPEALQIFRC</sequence>
<protein>
    <submittedName>
        <fullName evidence="1">Uncharacterized protein</fullName>
    </submittedName>
</protein>
<name>A0A9W6S9Y1_9ACTN</name>
<dbReference type="Proteomes" id="UP001165074">
    <property type="component" value="Unassembled WGS sequence"/>
</dbReference>
<evidence type="ECO:0000313" key="2">
    <source>
        <dbReference type="Proteomes" id="UP001165074"/>
    </source>
</evidence>
<dbReference type="EMBL" id="BSTK01000018">
    <property type="protein sequence ID" value="GLY91005.1"/>
    <property type="molecule type" value="Genomic_DNA"/>
</dbReference>